<evidence type="ECO:0000259" key="8">
    <source>
        <dbReference type="PROSITE" id="PS50048"/>
    </source>
</evidence>
<dbReference type="PANTHER" id="PTHR46910:SF37">
    <property type="entry name" value="ZN(II)2CYS6 TRANSCRIPTION FACTOR (EUROFUNG)"/>
    <property type="match status" value="1"/>
</dbReference>
<keyword evidence="2" id="KW-0479">Metal-binding</keyword>
<organism evidence="10 11">
    <name type="scientific">Sporothrix schenckii (strain ATCC 58251 / de Perez 2211183)</name>
    <name type="common">Rose-picker's disease fungus</name>
    <dbReference type="NCBI Taxonomy" id="1391915"/>
    <lineage>
        <taxon>Eukaryota</taxon>
        <taxon>Fungi</taxon>
        <taxon>Dikarya</taxon>
        <taxon>Ascomycota</taxon>
        <taxon>Pezizomycotina</taxon>
        <taxon>Sordariomycetes</taxon>
        <taxon>Sordariomycetidae</taxon>
        <taxon>Ophiostomatales</taxon>
        <taxon>Ophiostomataceae</taxon>
        <taxon>Sporothrix</taxon>
    </lineage>
</organism>
<dbReference type="PANTHER" id="PTHR46910">
    <property type="entry name" value="TRANSCRIPTION FACTOR PDR1"/>
    <property type="match status" value="1"/>
</dbReference>
<dbReference type="OrthoDB" id="2123952at2759"/>
<dbReference type="InterPro" id="IPR007219">
    <property type="entry name" value="XnlR_reg_dom"/>
</dbReference>
<evidence type="ECO:0000256" key="6">
    <source>
        <dbReference type="ARBA" id="ARBA00023242"/>
    </source>
</evidence>
<dbReference type="GO" id="GO:0000981">
    <property type="term" value="F:DNA-binding transcription factor activity, RNA polymerase II-specific"/>
    <property type="evidence" value="ECO:0007669"/>
    <property type="project" value="InterPro"/>
</dbReference>
<evidence type="ECO:0000313" key="10">
    <source>
        <dbReference type="EMBL" id="ERS96168.1"/>
    </source>
</evidence>
<keyword evidence="11" id="KW-1185">Reference proteome</keyword>
<gene>
    <name evidence="10" type="ORF">HMPREF1624_07704</name>
</gene>
<dbReference type="Gene3D" id="4.10.240.10">
    <property type="entry name" value="Zn(2)-C6 fungal-type DNA-binding domain"/>
    <property type="match status" value="1"/>
</dbReference>
<dbReference type="PROSITE" id="PS50263">
    <property type="entry name" value="CN_HYDROLASE"/>
    <property type="match status" value="1"/>
</dbReference>
<sequence>MADAQHQTPAITKACDLCRKKKIRCQRTPDGGCAQCTRANVADCHFTPIATKKKARRPPGHKQIAILEERLRRTEGLLQDAVGKLGTEPSRSESKSSTPSSTNPVQHPLAMMEENLAQLSPPPQILTWKGMMALGPFSLPSFHPLPPHNVAIELVEEAFSGFYDFYPLFDKSDFLLQFRANYAHSSSSTDPAWWACINTVLSLAYRLRAMRAVRTSGDLFKESQGACGHIHNALAVLSELLLLHDSFPAVQALVGMAAVLQGTPNPHSASVLVTAALRMAQGMGFHRRTCRDDMANSTLSEEEKAQRRRVFWIAFCIDKDISLRTGQPFAQDDDDMDPALPPALKGVSNVAHGIFHARIGLAVIQGQIYKKLYSVQASRQSVADRAAVADELNLLLHFWKSSGAMVMDEVGLTGDLCTTGHLHKLILRFTYVNCLAMVDPILPVTSSLPMARILRVAAAQLGPNHLDTPREDILDRIIKLLRAAGQKGAQLVVFPETALTTFFPRYRLEDVPQSDQYFEDGSTLLTSTRTRPIFDEAAILGLDVCLGFAEKSSEGGQRRQHNSCVYYSAKRRDILAKYRKIHLPGTLQPFEDAGAINQLEKLWFSPGDLGFTAFRAPGLVLNAAKLSVDSDGINNNGNDRDDNRGDPIMGMMICNDRRWAESWRCYGLQGAEVILCGYNTTAWAPDLCGKAEMQQTYEESEEESMFQHRLVMTANSYMNSCFSISAAKSGVEDGKYGLIRGSMIVSPDGYVLAEAKTKGDEVIFAELDLDDCLPGKSMVSLLSQAMINFSP</sequence>
<dbReference type="CDD" id="cd00067">
    <property type="entry name" value="GAL4"/>
    <property type="match status" value="1"/>
</dbReference>
<evidence type="ECO:0000313" key="11">
    <source>
        <dbReference type="Proteomes" id="UP000018087"/>
    </source>
</evidence>
<feature type="domain" description="Zn(2)-C6 fungal-type" evidence="8">
    <location>
        <begin position="14"/>
        <end position="46"/>
    </location>
</feature>
<dbReference type="InterPro" id="IPR050987">
    <property type="entry name" value="AtrR-like"/>
</dbReference>
<dbReference type="GO" id="GO:0006351">
    <property type="term" value="P:DNA-templated transcription"/>
    <property type="evidence" value="ECO:0007669"/>
    <property type="project" value="InterPro"/>
</dbReference>
<dbReference type="GO" id="GO:0008270">
    <property type="term" value="F:zinc ion binding"/>
    <property type="evidence" value="ECO:0007669"/>
    <property type="project" value="InterPro"/>
</dbReference>
<keyword evidence="6" id="KW-0539">Nucleus</keyword>
<dbReference type="PROSITE" id="PS50048">
    <property type="entry name" value="ZN2_CY6_FUNGAL_2"/>
    <property type="match status" value="1"/>
</dbReference>
<keyword evidence="5" id="KW-0804">Transcription</keyword>
<dbReference type="SMART" id="SM00906">
    <property type="entry name" value="Fungal_trans"/>
    <property type="match status" value="1"/>
</dbReference>
<dbReference type="Pfam" id="PF00172">
    <property type="entry name" value="Zn_clus"/>
    <property type="match status" value="1"/>
</dbReference>
<evidence type="ECO:0008006" key="12">
    <source>
        <dbReference type="Google" id="ProtNLM"/>
    </source>
</evidence>
<dbReference type="Pfam" id="PF04082">
    <property type="entry name" value="Fungal_trans"/>
    <property type="match status" value="1"/>
</dbReference>
<dbReference type="InterPro" id="IPR003010">
    <property type="entry name" value="C-N_Hydrolase"/>
</dbReference>
<dbReference type="AlphaFoldDB" id="U7PKI8"/>
<evidence type="ECO:0000259" key="9">
    <source>
        <dbReference type="PROSITE" id="PS50263"/>
    </source>
</evidence>
<evidence type="ECO:0000256" key="7">
    <source>
        <dbReference type="SAM" id="MobiDB-lite"/>
    </source>
</evidence>
<dbReference type="Proteomes" id="UP000018087">
    <property type="component" value="Unassembled WGS sequence"/>
</dbReference>
<keyword evidence="3" id="KW-0805">Transcription regulation</keyword>
<dbReference type="HOGENOM" id="CLU_354946_0_0_1"/>
<dbReference type="CDD" id="cd12148">
    <property type="entry name" value="fungal_TF_MHR"/>
    <property type="match status" value="1"/>
</dbReference>
<dbReference type="EMBL" id="KI440851">
    <property type="protein sequence ID" value="ERS96168.1"/>
    <property type="molecule type" value="Genomic_DNA"/>
</dbReference>
<dbReference type="InterPro" id="IPR001138">
    <property type="entry name" value="Zn2Cys6_DnaBD"/>
</dbReference>
<feature type="domain" description="CN hydrolase" evidence="9">
    <location>
        <begin position="454"/>
        <end position="769"/>
    </location>
</feature>
<keyword evidence="4" id="KW-0238">DNA-binding</keyword>
<accession>U7PKI8</accession>
<evidence type="ECO:0000256" key="5">
    <source>
        <dbReference type="ARBA" id="ARBA00023163"/>
    </source>
</evidence>
<dbReference type="SMART" id="SM00066">
    <property type="entry name" value="GAL4"/>
    <property type="match status" value="1"/>
</dbReference>
<dbReference type="SUPFAM" id="SSF57701">
    <property type="entry name" value="Zn2/Cys6 DNA-binding domain"/>
    <property type="match status" value="1"/>
</dbReference>
<dbReference type="GO" id="GO:0003677">
    <property type="term" value="F:DNA binding"/>
    <property type="evidence" value="ECO:0007669"/>
    <property type="project" value="UniProtKB-KW"/>
</dbReference>
<evidence type="ECO:0000256" key="2">
    <source>
        <dbReference type="ARBA" id="ARBA00022723"/>
    </source>
</evidence>
<dbReference type="Gene3D" id="3.60.110.10">
    <property type="entry name" value="Carbon-nitrogen hydrolase"/>
    <property type="match status" value="1"/>
</dbReference>
<evidence type="ECO:0000256" key="1">
    <source>
        <dbReference type="ARBA" id="ARBA00004123"/>
    </source>
</evidence>
<feature type="region of interest" description="Disordered" evidence="7">
    <location>
        <begin position="83"/>
        <end position="106"/>
    </location>
</feature>
<reference evidence="11" key="1">
    <citation type="journal article" date="2014" name="Genome Announc.">
        <title>Genome sequence of the pathogenic fungus Sporothrix schenckii (ATCC 58251).</title>
        <authorList>
            <person name="Cuomo C.A."/>
            <person name="Rodriguez-Del Valle N."/>
            <person name="Perez-Sanchez L."/>
            <person name="Abouelleil A."/>
            <person name="Goldberg J."/>
            <person name="Young S."/>
            <person name="Zeng Q."/>
            <person name="Birren B.W."/>
        </authorList>
    </citation>
    <scope>NUCLEOTIDE SEQUENCE [LARGE SCALE GENOMIC DNA]</scope>
    <source>
        <strain evidence="11">ATCC 58251 / de Perez 2211183</strain>
    </source>
</reference>
<dbReference type="eggNOG" id="KOG0806">
    <property type="taxonomic scope" value="Eukaryota"/>
</dbReference>
<protein>
    <recommendedName>
        <fullName evidence="12">Zn(2)-C6 fungal-type domain-containing protein</fullName>
    </recommendedName>
</protein>
<name>U7PKI8_SPOS1</name>
<dbReference type="GO" id="GO:0005634">
    <property type="term" value="C:nucleus"/>
    <property type="evidence" value="ECO:0007669"/>
    <property type="project" value="UniProtKB-SubCell"/>
</dbReference>
<dbReference type="PROSITE" id="PS00463">
    <property type="entry name" value="ZN2_CY6_FUNGAL_1"/>
    <property type="match status" value="1"/>
</dbReference>
<proteinExistence type="predicted"/>
<dbReference type="InterPro" id="IPR036864">
    <property type="entry name" value="Zn2-C6_fun-type_DNA-bd_sf"/>
</dbReference>
<dbReference type="SUPFAM" id="SSF56317">
    <property type="entry name" value="Carbon-nitrogen hydrolase"/>
    <property type="match status" value="1"/>
</dbReference>
<comment type="subcellular location">
    <subcellularLocation>
        <location evidence="1">Nucleus</location>
    </subcellularLocation>
</comment>
<dbReference type="InterPro" id="IPR036526">
    <property type="entry name" value="C-N_Hydrolase_sf"/>
</dbReference>
<evidence type="ECO:0000256" key="4">
    <source>
        <dbReference type="ARBA" id="ARBA00023125"/>
    </source>
</evidence>
<dbReference type="Pfam" id="PF00795">
    <property type="entry name" value="CN_hydrolase"/>
    <property type="match status" value="1"/>
</dbReference>
<evidence type="ECO:0000256" key="3">
    <source>
        <dbReference type="ARBA" id="ARBA00023015"/>
    </source>
</evidence>